<gene>
    <name evidence="1" type="ORF">IAB28_07400</name>
</gene>
<dbReference type="AlphaFoldDB" id="A0A9D1D534"/>
<protein>
    <submittedName>
        <fullName evidence="1">Uncharacterized protein</fullName>
    </submittedName>
</protein>
<comment type="caution">
    <text evidence="1">The sequence shown here is derived from an EMBL/GenBank/DDBJ whole genome shotgun (WGS) entry which is preliminary data.</text>
</comment>
<dbReference type="Proteomes" id="UP000824250">
    <property type="component" value="Unassembled WGS sequence"/>
</dbReference>
<reference evidence="1" key="2">
    <citation type="journal article" date="2021" name="PeerJ">
        <title>Extensive microbial diversity within the chicken gut microbiome revealed by metagenomics and culture.</title>
        <authorList>
            <person name="Gilroy R."/>
            <person name="Ravi A."/>
            <person name="Getino M."/>
            <person name="Pursley I."/>
            <person name="Horton D.L."/>
            <person name="Alikhan N.F."/>
            <person name="Baker D."/>
            <person name="Gharbi K."/>
            <person name="Hall N."/>
            <person name="Watson M."/>
            <person name="Adriaenssens E.M."/>
            <person name="Foster-Nyarko E."/>
            <person name="Jarju S."/>
            <person name="Secka A."/>
            <person name="Antonio M."/>
            <person name="Oren A."/>
            <person name="Chaudhuri R.R."/>
            <person name="La Ragione R."/>
            <person name="Hildebrand F."/>
            <person name="Pallen M.J."/>
        </authorList>
    </citation>
    <scope>NUCLEOTIDE SEQUENCE</scope>
    <source>
        <strain evidence="1">CHK180-2868</strain>
    </source>
</reference>
<accession>A0A9D1D534</accession>
<organism evidence="1 2">
    <name type="scientific">Candidatus Copromonas faecavium</name>
    <name type="common">nom. illeg.</name>
    <dbReference type="NCBI Taxonomy" id="2840740"/>
    <lineage>
        <taxon>Bacteria</taxon>
        <taxon>Bacillati</taxon>
        <taxon>Bacillota</taxon>
        <taxon>Clostridia</taxon>
        <taxon>Lachnospirales</taxon>
        <taxon>Lachnospiraceae</taxon>
        <taxon>Candidatus Copromonas (nom. illeg.)</taxon>
    </lineage>
</organism>
<proteinExistence type="predicted"/>
<sequence>MRTTRQMNQLLKQRIITDDILGACAYSCSKRAKNYRDELREYPRFSRYRKNCHEKIDLYYRMKDELLSIVKPIAVHWQNQLDYDESLITKYFFYYSVGSYSFHKPIEAKDVDPSLLKYKLENFYTTGEDYRNLVSVQFCEKVLELIRSKDYTYLSTTATIEGGKDLNE</sequence>
<reference evidence="1" key="1">
    <citation type="submission" date="2020-10" db="EMBL/GenBank/DDBJ databases">
        <authorList>
            <person name="Gilroy R."/>
        </authorList>
    </citation>
    <scope>NUCLEOTIDE SEQUENCE</scope>
    <source>
        <strain evidence="1">CHK180-2868</strain>
    </source>
</reference>
<evidence type="ECO:0000313" key="2">
    <source>
        <dbReference type="Proteomes" id="UP000824250"/>
    </source>
</evidence>
<evidence type="ECO:0000313" key="1">
    <source>
        <dbReference type="EMBL" id="HIR05776.1"/>
    </source>
</evidence>
<dbReference type="EMBL" id="DVGC01000041">
    <property type="protein sequence ID" value="HIR05776.1"/>
    <property type="molecule type" value="Genomic_DNA"/>
</dbReference>
<name>A0A9D1D534_9FIRM</name>